<keyword evidence="2" id="KW-1185">Reference proteome</keyword>
<name>A0A2R6NLA7_9APHY</name>
<comment type="caution">
    <text evidence="1">The sequence shown here is derived from an EMBL/GenBank/DDBJ whole genome shotgun (WGS) entry which is preliminary data.</text>
</comment>
<proteinExistence type="predicted"/>
<reference evidence="1 2" key="1">
    <citation type="submission" date="2018-02" db="EMBL/GenBank/DDBJ databases">
        <title>Genome sequence of the basidiomycete white-rot fungus Phlebia centrifuga.</title>
        <authorList>
            <person name="Granchi Z."/>
            <person name="Peng M."/>
            <person name="de Vries R.P."/>
            <person name="Hilden K."/>
            <person name="Makela M.R."/>
            <person name="Grigoriev I."/>
            <person name="Riley R."/>
        </authorList>
    </citation>
    <scope>NUCLEOTIDE SEQUENCE [LARGE SCALE GENOMIC DNA]</scope>
    <source>
        <strain evidence="1 2">FBCC195</strain>
    </source>
</reference>
<dbReference type="Proteomes" id="UP000186601">
    <property type="component" value="Unassembled WGS sequence"/>
</dbReference>
<accession>A0A2R6NLA7</accession>
<sequence length="58" mass="6846">MSVSDQSTTLASRQAILSVFEAFRDELDDGNDRRERLIKVRLWQSWVLTAVHLTYFSW</sequence>
<dbReference type="Gene3D" id="1.20.58.190">
    <property type="entry name" value="Translin, domain 1"/>
    <property type="match status" value="1"/>
</dbReference>
<protein>
    <submittedName>
        <fullName evidence="1">Uncharacterized protein</fullName>
    </submittedName>
</protein>
<dbReference type="GO" id="GO:0043565">
    <property type="term" value="F:sequence-specific DNA binding"/>
    <property type="evidence" value="ECO:0007669"/>
    <property type="project" value="InterPro"/>
</dbReference>
<evidence type="ECO:0000313" key="1">
    <source>
        <dbReference type="EMBL" id="PSR73169.1"/>
    </source>
</evidence>
<dbReference type="OrthoDB" id="31005at2759"/>
<dbReference type="AlphaFoldDB" id="A0A2R6NLA7"/>
<gene>
    <name evidence="1" type="ORF">PHLCEN_2v10981</name>
</gene>
<dbReference type="EMBL" id="MLYV02001103">
    <property type="protein sequence ID" value="PSR73169.1"/>
    <property type="molecule type" value="Genomic_DNA"/>
</dbReference>
<evidence type="ECO:0000313" key="2">
    <source>
        <dbReference type="Proteomes" id="UP000186601"/>
    </source>
</evidence>
<organism evidence="1 2">
    <name type="scientific">Hermanssonia centrifuga</name>
    <dbReference type="NCBI Taxonomy" id="98765"/>
    <lineage>
        <taxon>Eukaryota</taxon>
        <taxon>Fungi</taxon>
        <taxon>Dikarya</taxon>
        <taxon>Basidiomycota</taxon>
        <taxon>Agaricomycotina</taxon>
        <taxon>Agaricomycetes</taxon>
        <taxon>Polyporales</taxon>
        <taxon>Meruliaceae</taxon>
        <taxon>Hermanssonia</taxon>
    </lineage>
</organism>
<dbReference type="InterPro" id="IPR016068">
    <property type="entry name" value="Translin_N"/>
</dbReference>